<evidence type="ECO:0000313" key="4">
    <source>
        <dbReference type="Proteomes" id="UP000231098"/>
    </source>
</evidence>
<reference evidence="4" key="1">
    <citation type="submission" date="2017-09" db="EMBL/GenBank/DDBJ databases">
        <title>Depth-based differentiation of microbial function through sediment-hosted aquifers and enrichment of novel symbionts in the deep terrestrial subsurface.</title>
        <authorList>
            <person name="Probst A.J."/>
            <person name="Ladd B."/>
            <person name="Jarett J.K."/>
            <person name="Geller-Mcgrath D.E."/>
            <person name="Sieber C.M.K."/>
            <person name="Emerson J.B."/>
            <person name="Anantharaman K."/>
            <person name="Thomas B.C."/>
            <person name="Malmstrom R."/>
            <person name="Stieglmeier M."/>
            <person name="Klingl A."/>
            <person name="Woyke T."/>
            <person name="Ryan C.M."/>
            <person name="Banfield J.F."/>
        </authorList>
    </citation>
    <scope>NUCLEOTIDE SEQUENCE [LARGE SCALE GENOMIC DNA]</scope>
</reference>
<gene>
    <name evidence="3" type="ORF">COT51_00955</name>
</gene>
<dbReference type="PANTHER" id="PTHR45947">
    <property type="entry name" value="SULFOQUINOVOSYL TRANSFERASE SQD2"/>
    <property type="match status" value="1"/>
</dbReference>
<dbReference type="Proteomes" id="UP000231098">
    <property type="component" value="Unassembled WGS sequence"/>
</dbReference>
<dbReference type="Gene3D" id="3.40.50.2000">
    <property type="entry name" value="Glycogen Phosphorylase B"/>
    <property type="match status" value="1"/>
</dbReference>
<evidence type="ECO:0000259" key="2">
    <source>
        <dbReference type="Pfam" id="PF13439"/>
    </source>
</evidence>
<sequence length="368" mass="42328">MKIALVHDFLVEYGGGEKVLEAFHEMWPKAPVFTAVYNKKLLKNWPDLKNWDVRVPGLTKIPLISKVYKYFTFLYPLAIENFDLREFDLIVSSSTFLAKGVLTRPGQIHLAYIHTPARFLYHLPTETSDKRSKWYWKILLGPIDFFLRIWDFNAAQRPDVLIANSETTAKRIRKFYNRVPVIINPPVDLTDRTYESHKSHETSYFLSVSRLCAYKNVDLIIKAFNKLKLPLTVVGSGREENALKSLAGETIKFTGFVTNEELKSQYQNCRAFISAVSDEDFGITPVEAMGYGKPVIAFRSGGVTETVVENKTGIFFNELAVDSLCEAVKKFENMEFDPKECRKQAEKFSKETFKEKMRKLVVDSIKKE</sequence>
<evidence type="ECO:0000313" key="3">
    <source>
        <dbReference type="EMBL" id="PIS21754.1"/>
    </source>
</evidence>
<dbReference type="InterPro" id="IPR028098">
    <property type="entry name" value="Glyco_trans_4-like_N"/>
</dbReference>
<comment type="caution">
    <text evidence="3">The sequence shown here is derived from an EMBL/GenBank/DDBJ whole genome shotgun (WGS) entry which is preliminary data.</text>
</comment>
<dbReference type="Pfam" id="PF13439">
    <property type="entry name" value="Glyco_transf_4"/>
    <property type="match status" value="1"/>
</dbReference>
<dbReference type="AlphaFoldDB" id="A0A2H0X9Z3"/>
<organism evidence="3 4">
    <name type="scientific">candidate division WWE3 bacterium CG08_land_8_20_14_0_20_41_15</name>
    <dbReference type="NCBI Taxonomy" id="1975086"/>
    <lineage>
        <taxon>Bacteria</taxon>
        <taxon>Katanobacteria</taxon>
    </lineage>
</organism>
<dbReference type="EMBL" id="PEYV01000019">
    <property type="protein sequence ID" value="PIS21754.1"/>
    <property type="molecule type" value="Genomic_DNA"/>
</dbReference>
<dbReference type="SUPFAM" id="SSF53756">
    <property type="entry name" value="UDP-Glycosyltransferase/glycogen phosphorylase"/>
    <property type="match status" value="1"/>
</dbReference>
<evidence type="ECO:0000259" key="1">
    <source>
        <dbReference type="Pfam" id="PF00534"/>
    </source>
</evidence>
<protein>
    <submittedName>
        <fullName evidence="3">Glycosyltransferase family 4 protein</fullName>
    </submittedName>
</protein>
<dbReference type="GO" id="GO:0016757">
    <property type="term" value="F:glycosyltransferase activity"/>
    <property type="evidence" value="ECO:0007669"/>
    <property type="project" value="InterPro"/>
</dbReference>
<dbReference type="PANTHER" id="PTHR45947:SF3">
    <property type="entry name" value="SULFOQUINOVOSYL TRANSFERASE SQD2"/>
    <property type="match status" value="1"/>
</dbReference>
<keyword evidence="3" id="KW-0808">Transferase</keyword>
<proteinExistence type="predicted"/>
<dbReference type="InterPro" id="IPR001296">
    <property type="entry name" value="Glyco_trans_1"/>
</dbReference>
<feature type="domain" description="Glycosyl transferase family 1" evidence="1">
    <location>
        <begin position="198"/>
        <end position="347"/>
    </location>
</feature>
<dbReference type="InterPro" id="IPR050194">
    <property type="entry name" value="Glycosyltransferase_grp1"/>
</dbReference>
<dbReference type="Pfam" id="PF00534">
    <property type="entry name" value="Glycos_transf_1"/>
    <property type="match status" value="1"/>
</dbReference>
<feature type="domain" description="Glycosyltransferase subfamily 4-like N-terminal" evidence="2">
    <location>
        <begin position="14"/>
        <end position="190"/>
    </location>
</feature>
<name>A0A2H0X9Z3_UNCKA</name>
<accession>A0A2H0X9Z3</accession>